<feature type="domain" description="HTH cro/C1-type" evidence="1">
    <location>
        <begin position="6"/>
        <end position="59"/>
    </location>
</feature>
<organism evidence="2 3">
    <name type="scientific">Pontibacillus salipaludis</name>
    <dbReference type="NCBI Taxonomy" id="1697394"/>
    <lineage>
        <taxon>Bacteria</taxon>
        <taxon>Bacillati</taxon>
        <taxon>Bacillota</taxon>
        <taxon>Bacilli</taxon>
        <taxon>Bacillales</taxon>
        <taxon>Bacillaceae</taxon>
        <taxon>Pontibacillus</taxon>
    </lineage>
</organism>
<gene>
    <name evidence="2" type="ORF">GCM10011389_14150</name>
</gene>
<reference evidence="3" key="1">
    <citation type="journal article" date="2019" name="Int. J. Syst. Evol. Microbiol.">
        <title>The Global Catalogue of Microorganisms (GCM) 10K type strain sequencing project: providing services to taxonomists for standard genome sequencing and annotation.</title>
        <authorList>
            <consortium name="The Broad Institute Genomics Platform"/>
            <consortium name="The Broad Institute Genome Sequencing Center for Infectious Disease"/>
            <person name="Wu L."/>
            <person name="Ma J."/>
        </authorList>
    </citation>
    <scope>NUCLEOTIDE SEQUENCE [LARGE SCALE GENOMIC DNA]</scope>
    <source>
        <strain evidence="3">CGMCC 1.15353</strain>
    </source>
</reference>
<dbReference type="SUPFAM" id="SSF47413">
    <property type="entry name" value="lambda repressor-like DNA-binding domains"/>
    <property type="match status" value="1"/>
</dbReference>
<comment type="caution">
    <text evidence="2">The sequence shown here is derived from an EMBL/GenBank/DDBJ whole genome shotgun (WGS) entry which is preliminary data.</text>
</comment>
<accession>A0ABQ1PYQ8</accession>
<sequence>MNKNIFKSVRLYLGMSQREFADYLQIGQSSVSKIEVGQRGVSDVIRAKIARQFEVTDEFQDFVERNKKLRS</sequence>
<keyword evidence="3" id="KW-1185">Reference proteome</keyword>
<dbReference type="Gene3D" id="1.10.260.40">
    <property type="entry name" value="lambda repressor-like DNA-binding domains"/>
    <property type="match status" value="1"/>
</dbReference>
<protein>
    <recommendedName>
        <fullName evidence="1">HTH cro/C1-type domain-containing protein</fullName>
    </recommendedName>
</protein>
<evidence type="ECO:0000259" key="1">
    <source>
        <dbReference type="PROSITE" id="PS50943"/>
    </source>
</evidence>
<proteinExistence type="predicted"/>
<dbReference type="CDD" id="cd00093">
    <property type="entry name" value="HTH_XRE"/>
    <property type="match status" value="1"/>
</dbReference>
<dbReference type="PROSITE" id="PS50943">
    <property type="entry name" value="HTH_CROC1"/>
    <property type="match status" value="1"/>
</dbReference>
<dbReference type="InterPro" id="IPR010982">
    <property type="entry name" value="Lambda_DNA-bd_dom_sf"/>
</dbReference>
<dbReference type="Proteomes" id="UP000642571">
    <property type="component" value="Unassembled WGS sequence"/>
</dbReference>
<dbReference type="SMART" id="SM00530">
    <property type="entry name" value="HTH_XRE"/>
    <property type="match status" value="1"/>
</dbReference>
<name>A0ABQ1PYQ8_9BACI</name>
<evidence type="ECO:0000313" key="2">
    <source>
        <dbReference type="EMBL" id="GGD07775.1"/>
    </source>
</evidence>
<dbReference type="Pfam" id="PF01381">
    <property type="entry name" value="HTH_3"/>
    <property type="match status" value="1"/>
</dbReference>
<evidence type="ECO:0000313" key="3">
    <source>
        <dbReference type="Proteomes" id="UP000642571"/>
    </source>
</evidence>
<dbReference type="EMBL" id="BMIN01000004">
    <property type="protein sequence ID" value="GGD07775.1"/>
    <property type="molecule type" value="Genomic_DNA"/>
</dbReference>
<dbReference type="RefSeq" id="WP_188652205.1">
    <property type="nucleotide sequence ID" value="NZ_BMIN01000004.1"/>
</dbReference>
<dbReference type="InterPro" id="IPR001387">
    <property type="entry name" value="Cro/C1-type_HTH"/>
</dbReference>